<dbReference type="PANTHER" id="PTHR47178:SF3">
    <property type="entry name" value="FAD-BINDING DOMAIN-CONTAINING PROTEIN"/>
    <property type="match status" value="1"/>
</dbReference>
<feature type="region of interest" description="Disordered" evidence="6">
    <location>
        <begin position="395"/>
        <end position="414"/>
    </location>
</feature>
<dbReference type="OrthoDB" id="47494at2759"/>
<evidence type="ECO:0000256" key="1">
    <source>
        <dbReference type="ARBA" id="ARBA00001974"/>
    </source>
</evidence>
<dbReference type="Gene3D" id="3.50.50.60">
    <property type="entry name" value="FAD/NAD(P)-binding domain"/>
    <property type="match status" value="1"/>
</dbReference>
<dbReference type="PRINTS" id="PR00420">
    <property type="entry name" value="RNGMNOXGNASE"/>
</dbReference>
<dbReference type="Proteomes" id="UP000799772">
    <property type="component" value="Unassembled WGS sequence"/>
</dbReference>
<dbReference type="PANTHER" id="PTHR47178">
    <property type="entry name" value="MONOOXYGENASE, FAD-BINDING"/>
    <property type="match status" value="1"/>
</dbReference>
<keyword evidence="2" id="KW-0285">Flavoprotein</keyword>
<dbReference type="InterPro" id="IPR002938">
    <property type="entry name" value="FAD-bd"/>
</dbReference>
<dbReference type="EMBL" id="ML978129">
    <property type="protein sequence ID" value="KAF2096666.1"/>
    <property type="molecule type" value="Genomic_DNA"/>
</dbReference>
<evidence type="ECO:0000256" key="5">
    <source>
        <dbReference type="ARBA" id="ARBA00023033"/>
    </source>
</evidence>
<evidence type="ECO:0000256" key="6">
    <source>
        <dbReference type="SAM" id="MobiDB-lite"/>
    </source>
</evidence>
<reference evidence="8" key="1">
    <citation type="journal article" date="2020" name="Stud. Mycol.">
        <title>101 Dothideomycetes genomes: a test case for predicting lifestyles and emergence of pathogens.</title>
        <authorList>
            <person name="Haridas S."/>
            <person name="Albert R."/>
            <person name="Binder M."/>
            <person name="Bloem J."/>
            <person name="Labutti K."/>
            <person name="Salamov A."/>
            <person name="Andreopoulos B."/>
            <person name="Baker S."/>
            <person name="Barry K."/>
            <person name="Bills G."/>
            <person name="Bluhm B."/>
            <person name="Cannon C."/>
            <person name="Castanera R."/>
            <person name="Culley D."/>
            <person name="Daum C."/>
            <person name="Ezra D."/>
            <person name="Gonzalez J."/>
            <person name="Henrissat B."/>
            <person name="Kuo A."/>
            <person name="Liang C."/>
            <person name="Lipzen A."/>
            <person name="Lutzoni F."/>
            <person name="Magnuson J."/>
            <person name="Mondo S."/>
            <person name="Nolan M."/>
            <person name="Ohm R."/>
            <person name="Pangilinan J."/>
            <person name="Park H.-J."/>
            <person name="Ramirez L."/>
            <person name="Alfaro M."/>
            <person name="Sun H."/>
            <person name="Tritt A."/>
            <person name="Yoshinaga Y."/>
            <person name="Zwiers L.-H."/>
            <person name="Turgeon B."/>
            <person name="Goodwin S."/>
            <person name="Spatafora J."/>
            <person name="Crous P."/>
            <person name="Grigoriev I."/>
        </authorList>
    </citation>
    <scope>NUCLEOTIDE SEQUENCE</scope>
    <source>
        <strain evidence="8">CBS 133067</strain>
    </source>
</reference>
<keyword evidence="3" id="KW-0274">FAD</keyword>
<dbReference type="GO" id="GO:0004497">
    <property type="term" value="F:monooxygenase activity"/>
    <property type="evidence" value="ECO:0007669"/>
    <property type="project" value="UniProtKB-KW"/>
</dbReference>
<evidence type="ECO:0000256" key="4">
    <source>
        <dbReference type="ARBA" id="ARBA00023002"/>
    </source>
</evidence>
<dbReference type="Pfam" id="PF01494">
    <property type="entry name" value="FAD_binding_3"/>
    <property type="match status" value="1"/>
</dbReference>
<keyword evidence="5" id="KW-0503">Monooxygenase</keyword>
<dbReference type="AlphaFoldDB" id="A0A9P4I7K3"/>
<name>A0A9P4I7K3_9PEZI</name>
<organism evidence="8 9">
    <name type="scientific">Rhizodiscina lignyota</name>
    <dbReference type="NCBI Taxonomy" id="1504668"/>
    <lineage>
        <taxon>Eukaryota</taxon>
        <taxon>Fungi</taxon>
        <taxon>Dikarya</taxon>
        <taxon>Ascomycota</taxon>
        <taxon>Pezizomycotina</taxon>
        <taxon>Dothideomycetes</taxon>
        <taxon>Pleosporomycetidae</taxon>
        <taxon>Aulographales</taxon>
        <taxon>Rhizodiscinaceae</taxon>
        <taxon>Rhizodiscina</taxon>
    </lineage>
</organism>
<sequence>GSTGLLIAQGLKQAGVSFSIWEREDPSTYAHREREWTMALHWGREHIANTLPEDIARDIHLIQPEPELVMSEEDETSAPFINAKTGEIIARIPAVSSRRASRRRLRALFSRGLDIQYGKKLVDYKDDGDKVTAIFHDGTVETGDMIIGADSANSTVRTFVLEPYDNILHVEPTMVMNFSTTYTREQALYLKGKYHPVLQMYPAHPDQPTLALFTLADIKDKDRPETWVFQMYLSIWGTNDYPPTNDERVKLFKKYGENYCEPFRSATRWVRDDQIITPDKYRVWCRPTQWDNHGGRITLAGDAAHPMGPHRGQGLNNALEDASQLNRAIRAIVAGELPIKDAIDAYDAEVLARGSKEIQVSCRQGYSNHFWDVWQRSVTRKNGMFKVKEQGQDFNKSAGKVKGEKSVAAHGVPA</sequence>
<protein>
    <submittedName>
        <fullName evidence="8">FAD/NAD(P)-binding domain-containing protein</fullName>
    </submittedName>
</protein>
<keyword evidence="4" id="KW-0560">Oxidoreductase</keyword>
<evidence type="ECO:0000259" key="7">
    <source>
        <dbReference type="Pfam" id="PF01494"/>
    </source>
</evidence>
<evidence type="ECO:0000313" key="9">
    <source>
        <dbReference type="Proteomes" id="UP000799772"/>
    </source>
</evidence>
<evidence type="ECO:0000256" key="2">
    <source>
        <dbReference type="ARBA" id="ARBA00022630"/>
    </source>
</evidence>
<evidence type="ECO:0000256" key="3">
    <source>
        <dbReference type="ARBA" id="ARBA00022827"/>
    </source>
</evidence>
<dbReference type="GO" id="GO:0071949">
    <property type="term" value="F:FAD binding"/>
    <property type="evidence" value="ECO:0007669"/>
    <property type="project" value="InterPro"/>
</dbReference>
<comment type="cofactor">
    <cofactor evidence="1">
        <name>FAD</name>
        <dbReference type="ChEBI" id="CHEBI:57692"/>
    </cofactor>
</comment>
<gene>
    <name evidence="8" type="ORF">NA57DRAFT_42907</name>
</gene>
<feature type="domain" description="FAD-binding" evidence="7">
    <location>
        <begin position="110"/>
        <end position="357"/>
    </location>
</feature>
<dbReference type="InterPro" id="IPR036188">
    <property type="entry name" value="FAD/NAD-bd_sf"/>
</dbReference>
<evidence type="ECO:0000313" key="8">
    <source>
        <dbReference type="EMBL" id="KAF2096666.1"/>
    </source>
</evidence>
<keyword evidence="9" id="KW-1185">Reference proteome</keyword>
<accession>A0A9P4I7K3</accession>
<proteinExistence type="predicted"/>
<dbReference type="SUPFAM" id="SSF51905">
    <property type="entry name" value="FAD/NAD(P)-binding domain"/>
    <property type="match status" value="1"/>
</dbReference>
<feature type="non-terminal residue" evidence="8">
    <location>
        <position position="1"/>
    </location>
</feature>
<comment type="caution">
    <text evidence="8">The sequence shown here is derived from an EMBL/GenBank/DDBJ whole genome shotgun (WGS) entry which is preliminary data.</text>
</comment>